<accession>A0A0E9SFV4</accession>
<proteinExistence type="predicted"/>
<protein>
    <submittedName>
        <fullName evidence="1">Uncharacterized protein</fullName>
    </submittedName>
</protein>
<reference evidence="1" key="2">
    <citation type="journal article" date="2015" name="Fish Shellfish Immunol.">
        <title>Early steps in the European eel (Anguilla anguilla)-Vibrio vulnificus interaction in the gills: Role of the RtxA13 toxin.</title>
        <authorList>
            <person name="Callol A."/>
            <person name="Pajuelo D."/>
            <person name="Ebbesson L."/>
            <person name="Teles M."/>
            <person name="MacKenzie S."/>
            <person name="Amaro C."/>
        </authorList>
    </citation>
    <scope>NUCLEOTIDE SEQUENCE</scope>
</reference>
<dbReference type="AlphaFoldDB" id="A0A0E9SFV4"/>
<dbReference type="EMBL" id="GBXM01068343">
    <property type="protein sequence ID" value="JAH40234.1"/>
    <property type="molecule type" value="Transcribed_RNA"/>
</dbReference>
<organism evidence="1">
    <name type="scientific">Anguilla anguilla</name>
    <name type="common">European freshwater eel</name>
    <name type="synonym">Muraena anguilla</name>
    <dbReference type="NCBI Taxonomy" id="7936"/>
    <lineage>
        <taxon>Eukaryota</taxon>
        <taxon>Metazoa</taxon>
        <taxon>Chordata</taxon>
        <taxon>Craniata</taxon>
        <taxon>Vertebrata</taxon>
        <taxon>Euteleostomi</taxon>
        <taxon>Actinopterygii</taxon>
        <taxon>Neopterygii</taxon>
        <taxon>Teleostei</taxon>
        <taxon>Anguilliformes</taxon>
        <taxon>Anguillidae</taxon>
        <taxon>Anguilla</taxon>
    </lineage>
</organism>
<sequence>MKQKNHIHRLTRTLTITCLFNLADSFIQSDVQ</sequence>
<evidence type="ECO:0000313" key="1">
    <source>
        <dbReference type="EMBL" id="JAH40234.1"/>
    </source>
</evidence>
<name>A0A0E9SFV4_ANGAN</name>
<reference evidence="1" key="1">
    <citation type="submission" date="2014-11" db="EMBL/GenBank/DDBJ databases">
        <authorList>
            <person name="Amaro Gonzalez C."/>
        </authorList>
    </citation>
    <scope>NUCLEOTIDE SEQUENCE</scope>
</reference>